<dbReference type="RefSeq" id="WP_333722215.1">
    <property type="nucleotide sequence ID" value="NZ_CP049217.1"/>
</dbReference>
<dbReference type="Proteomes" id="UP000663946">
    <property type="component" value="Chromosome 2"/>
</dbReference>
<organism evidence="1 2">
    <name type="scientific">Agrobacterium tumefaciens</name>
    <dbReference type="NCBI Taxonomy" id="358"/>
    <lineage>
        <taxon>Bacteria</taxon>
        <taxon>Pseudomonadati</taxon>
        <taxon>Pseudomonadota</taxon>
        <taxon>Alphaproteobacteria</taxon>
        <taxon>Hyphomicrobiales</taxon>
        <taxon>Rhizobiaceae</taxon>
        <taxon>Rhizobium/Agrobacterium group</taxon>
        <taxon>Agrobacterium</taxon>
        <taxon>Agrobacterium tumefaciens complex</taxon>
    </lineage>
</organism>
<reference evidence="1" key="1">
    <citation type="submission" date="2020-02" db="EMBL/GenBank/DDBJ databases">
        <title>Unexpected conservation and global transmission of agrobacterial virulence plasmids.</title>
        <authorList>
            <person name="Weisberg A.J."/>
            <person name="Davis E.W. II"/>
            <person name="Tabima J.R."/>
            <person name="Belcher M.S."/>
            <person name="Miller M."/>
            <person name="Kuo C.-H."/>
            <person name="Loper J.E."/>
            <person name="Grunwald N.J."/>
            <person name="Putnam M.L."/>
            <person name="Chang J.H."/>
        </authorList>
    </citation>
    <scope>NUCLEOTIDE SEQUENCE</scope>
    <source>
        <strain evidence="1">Q15/94</strain>
    </source>
</reference>
<evidence type="ECO:0000313" key="1">
    <source>
        <dbReference type="EMBL" id="QTG15699.1"/>
    </source>
</evidence>
<protein>
    <submittedName>
        <fullName evidence="1">Uncharacterized protein</fullName>
    </submittedName>
</protein>
<proteinExistence type="predicted"/>
<dbReference type="EMBL" id="CP049217">
    <property type="protein sequence ID" value="QTG15699.1"/>
    <property type="molecule type" value="Genomic_DNA"/>
</dbReference>
<accession>A0AAJ4N6Q0</accession>
<name>A0AAJ4N6Q0_AGRTU</name>
<dbReference type="AlphaFoldDB" id="A0AAJ4N6Q0"/>
<gene>
    <name evidence="1" type="ORF">G6M86_20875</name>
</gene>
<sequence>MDYKDFINNISVEINDLPIGQFLKIGFNNGIDLSDAFEEMFEDSEGTRIVIDSCGNIENFPVIECSWEGTPKDDPQYIVLTYEDSKTEWIFEPETFYGTFRNGDDVTELNTDEVKKHIDYWRPIINSVTFFNPSLYIGVLDNPVSYLKAA</sequence>
<evidence type="ECO:0000313" key="2">
    <source>
        <dbReference type="Proteomes" id="UP000663946"/>
    </source>
</evidence>